<keyword evidence="3" id="KW-0812">Transmembrane</keyword>
<proteinExistence type="predicted"/>
<dbReference type="InterPro" id="IPR011990">
    <property type="entry name" value="TPR-like_helical_dom_sf"/>
</dbReference>
<dbReference type="EMBL" id="JAXIOK010000023">
    <property type="protein sequence ID" value="KAK4743222.1"/>
    <property type="molecule type" value="Genomic_DNA"/>
</dbReference>
<comment type="caution">
    <text evidence="4">The sequence shown here is derived from an EMBL/GenBank/DDBJ whole genome shotgun (WGS) entry which is preliminary data.</text>
</comment>
<sequence length="201" mass="22406">MAECDSPSIHPKLSESNLNRSLSREEASRRGRRRGSAVEVVAWKGLLYAVFILHSVLVCQILLLQPIVAALDGKSSDIAELLEKASQNIKLKLYNEALNDLNTAIDVNPTLFEESEKSYRKYLELKPGNTVAENKLSQLLQAENALETADSTFGSGDYAKSMEYLDKVVLVFCPACQKVMLWLSMVKQLFDNSFLSDSQLT</sequence>
<reference evidence="4 5" key="1">
    <citation type="journal article" date="2023" name="Hortic Res">
        <title>Pangenome of water caltrop reveals structural variations and asymmetric subgenome divergence after allopolyploidization.</title>
        <authorList>
            <person name="Zhang X."/>
            <person name="Chen Y."/>
            <person name="Wang L."/>
            <person name="Yuan Y."/>
            <person name="Fang M."/>
            <person name="Shi L."/>
            <person name="Lu R."/>
            <person name="Comes H.P."/>
            <person name="Ma Y."/>
            <person name="Chen Y."/>
            <person name="Huang G."/>
            <person name="Zhou Y."/>
            <person name="Zheng Z."/>
            <person name="Qiu Y."/>
        </authorList>
    </citation>
    <scope>NUCLEOTIDE SEQUENCE [LARGE SCALE GENOMIC DNA]</scope>
    <source>
        <tissue evidence="4">Roots</tissue>
    </source>
</reference>
<evidence type="ECO:0000313" key="4">
    <source>
        <dbReference type="EMBL" id="KAK4743222.1"/>
    </source>
</evidence>
<dbReference type="PANTHER" id="PTHR45188:SF2">
    <property type="entry name" value="DNAJ HOMOLOG SUBFAMILY C MEMBER 7"/>
    <property type="match status" value="1"/>
</dbReference>
<evidence type="ECO:0000256" key="3">
    <source>
        <dbReference type="SAM" id="Phobius"/>
    </source>
</evidence>
<dbReference type="AlphaFoldDB" id="A0AAN7GP81"/>
<evidence type="ECO:0000256" key="1">
    <source>
        <dbReference type="ARBA" id="ARBA00022737"/>
    </source>
</evidence>
<keyword evidence="5" id="KW-1185">Reference proteome</keyword>
<dbReference type="Gene3D" id="1.25.40.10">
    <property type="entry name" value="Tetratricopeptide repeat domain"/>
    <property type="match status" value="1"/>
</dbReference>
<dbReference type="Proteomes" id="UP001345219">
    <property type="component" value="Chromosome 1"/>
</dbReference>
<organism evidence="4 5">
    <name type="scientific">Trapa incisa</name>
    <dbReference type="NCBI Taxonomy" id="236973"/>
    <lineage>
        <taxon>Eukaryota</taxon>
        <taxon>Viridiplantae</taxon>
        <taxon>Streptophyta</taxon>
        <taxon>Embryophyta</taxon>
        <taxon>Tracheophyta</taxon>
        <taxon>Spermatophyta</taxon>
        <taxon>Magnoliopsida</taxon>
        <taxon>eudicotyledons</taxon>
        <taxon>Gunneridae</taxon>
        <taxon>Pentapetalae</taxon>
        <taxon>rosids</taxon>
        <taxon>malvids</taxon>
        <taxon>Myrtales</taxon>
        <taxon>Lythraceae</taxon>
        <taxon>Trapa</taxon>
    </lineage>
</organism>
<keyword evidence="3" id="KW-0472">Membrane</keyword>
<dbReference type="GO" id="GO:0005788">
    <property type="term" value="C:endoplasmic reticulum lumen"/>
    <property type="evidence" value="ECO:0007669"/>
    <property type="project" value="TreeGrafter"/>
</dbReference>
<name>A0AAN7GP81_9MYRT</name>
<evidence type="ECO:0000256" key="2">
    <source>
        <dbReference type="SAM" id="MobiDB-lite"/>
    </source>
</evidence>
<dbReference type="SUPFAM" id="SSF48452">
    <property type="entry name" value="TPR-like"/>
    <property type="match status" value="1"/>
</dbReference>
<accession>A0AAN7GP81</accession>
<protein>
    <submittedName>
        <fullName evidence="4">Uncharacterized protein</fullName>
    </submittedName>
</protein>
<feature type="transmembrane region" description="Helical" evidence="3">
    <location>
        <begin position="45"/>
        <end position="64"/>
    </location>
</feature>
<keyword evidence="3" id="KW-1133">Transmembrane helix</keyword>
<feature type="region of interest" description="Disordered" evidence="2">
    <location>
        <begin position="1"/>
        <end position="29"/>
    </location>
</feature>
<keyword evidence="1" id="KW-0677">Repeat</keyword>
<dbReference type="PANTHER" id="PTHR45188">
    <property type="entry name" value="DNAJ PROTEIN P58IPK HOMOLOG"/>
    <property type="match status" value="1"/>
</dbReference>
<gene>
    <name evidence="4" type="ORF">SAY87_001223</name>
</gene>
<evidence type="ECO:0000313" key="5">
    <source>
        <dbReference type="Proteomes" id="UP001345219"/>
    </source>
</evidence>